<sequence length="514" mass="56354">MSKKLLMFCAAILALALVVPAYAEVQNVKVSGDLTINALDRYNFALGNTDVNCGGHQDVLYSVARLRVDAELTDNVSVVTRLLNERIWGEEYYTDNDGATQIPTGSAITSSISLDLAYAVLKEFLYSPLTLTLGRQELHFGNDLIIGDVDGNSIATPASPLTITQASLTDLGDLSVRKSFDALRGTLNYTVADQPLTVDMVYSVIDENLNNRDDDVRLYGGNANYPVNNDILTEAYFWTRERRPDSVASITGALTPGQNELKTERLHVIGTRGVYTGIDNLTLQGEWAYQFGNKYMDSTLLPNLITAATILNNPNGYRLEDSLEDVSAWALQLGANYAFEDVRHLPVLGIIYTHLSGENPYDCSGGISEPDGAAWNGWDAMFENQATGTIWNKLLGYSNCDLINVTGSVKPDFIDDLTIFANWYHIRLDQQLSNSEAGLYILSGVAGGQTFKVSSDKHVGDEIDVNLVYDYTEDVQLGLNLGWFTPGDLFKSTDGNEVNMKTATQAIASCKVTF</sequence>
<dbReference type="SUPFAM" id="SSF56935">
    <property type="entry name" value="Porins"/>
    <property type="match status" value="1"/>
</dbReference>
<evidence type="ECO:0000259" key="2">
    <source>
        <dbReference type="Pfam" id="PF13372"/>
    </source>
</evidence>
<evidence type="ECO:0000313" key="3">
    <source>
        <dbReference type="EMBL" id="PIQ89544.1"/>
    </source>
</evidence>
<evidence type="ECO:0000256" key="1">
    <source>
        <dbReference type="SAM" id="SignalP"/>
    </source>
</evidence>
<dbReference type="Pfam" id="PF13372">
    <property type="entry name" value="Alginate_exp"/>
    <property type="match status" value="1"/>
</dbReference>
<dbReference type="EMBL" id="PCWA01000035">
    <property type="protein sequence ID" value="PIQ89544.1"/>
    <property type="molecule type" value="Genomic_DNA"/>
</dbReference>
<comment type="caution">
    <text evidence="3">The sequence shown here is derived from an EMBL/GenBank/DDBJ whole genome shotgun (WGS) entry which is preliminary data.</text>
</comment>
<organism evidence="3 4">
    <name type="scientific">Candidatus Ghiorseimicrobium undicola</name>
    <dbReference type="NCBI Taxonomy" id="1974746"/>
    <lineage>
        <taxon>Bacteria</taxon>
        <taxon>Pseudomonadati</taxon>
        <taxon>Candidatus Omnitrophota</taxon>
        <taxon>Candidatus Ghiorseimicrobium</taxon>
    </lineage>
</organism>
<dbReference type="Gene3D" id="2.40.160.100">
    <property type="match status" value="1"/>
</dbReference>
<dbReference type="InterPro" id="IPR025388">
    <property type="entry name" value="Alginate_export_dom"/>
</dbReference>
<reference evidence="3 4" key="1">
    <citation type="submission" date="2017-09" db="EMBL/GenBank/DDBJ databases">
        <title>Depth-based differentiation of microbial function through sediment-hosted aquifers and enrichment of novel symbionts in the deep terrestrial subsurface.</title>
        <authorList>
            <person name="Probst A.J."/>
            <person name="Ladd B."/>
            <person name="Jarett J.K."/>
            <person name="Geller-Mcgrath D.E."/>
            <person name="Sieber C.M."/>
            <person name="Emerson J.B."/>
            <person name="Anantharaman K."/>
            <person name="Thomas B.C."/>
            <person name="Malmstrom R."/>
            <person name="Stieglmeier M."/>
            <person name="Klingl A."/>
            <person name="Woyke T."/>
            <person name="Ryan C.M."/>
            <person name="Banfield J.F."/>
        </authorList>
    </citation>
    <scope>NUCLEOTIDE SEQUENCE [LARGE SCALE GENOMIC DNA]</scope>
    <source>
        <strain evidence="3">CG11_big_fil_rev_8_21_14_0_20_42_13</strain>
    </source>
</reference>
<feature type="chain" id="PRO_5013937227" description="Alginate export domain-containing protein" evidence="1">
    <location>
        <begin position="24"/>
        <end position="514"/>
    </location>
</feature>
<name>A0A2H0M0U4_9BACT</name>
<proteinExistence type="predicted"/>
<gene>
    <name evidence="3" type="ORF">COV72_02665</name>
</gene>
<evidence type="ECO:0000313" key="4">
    <source>
        <dbReference type="Proteomes" id="UP000229641"/>
    </source>
</evidence>
<dbReference type="Proteomes" id="UP000229641">
    <property type="component" value="Unassembled WGS sequence"/>
</dbReference>
<protein>
    <recommendedName>
        <fullName evidence="2">Alginate export domain-containing protein</fullName>
    </recommendedName>
</protein>
<dbReference type="AlphaFoldDB" id="A0A2H0M0U4"/>
<feature type="signal peptide" evidence="1">
    <location>
        <begin position="1"/>
        <end position="23"/>
    </location>
</feature>
<feature type="domain" description="Alginate export" evidence="2">
    <location>
        <begin position="55"/>
        <end position="499"/>
    </location>
</feature>
<accession>A0A2H0M0U4</accession>
<dbReference type="InterPro" id="IPR053728">
    <property type="entry name" value="Alginate_Permeability_Chnl"/>
</dbReference>
<keyword evidence="1" id="KW-0732">Signal</keyword>